<protein>
    <submittedName>
        <fullName evidence="1">Uncharacterized protein</fullName>
    </submittedName>
</protein>
<evidence type="ECO:0000313" key="1">
    <source>
        <dbReference type="EMBL" id="KAG9489054.1"/>
    </source>
</evidence>
<accession>A0A8J6FK46</accession>
<comment type="caution">
    <text evidence="1">The sequence shown here is derived from an EMBL/GenBank/DDBJ whole genome shotgun (WGS) entry which is preliminary data.</text>
</comment>
<organism evidence="1 2">
    <name type="scientific">Eleutherodactylus coqui</name>
    <name type="common">Puerto Rican coqui</name>
    <dbReference type="NCBI Taxonomy" id="57060"/>
    <lineage>
        <taxon>Eukaryota</taxon>
        <taxon>Metazoa</taxon>
        <taxon>Chordata</taxon>
        <taxon>Craniata</taxon>
        <taxon>Vertebrata</taxon>
        <taxon>Euteleostomi</taxon>
        <taxon>Amphibia</taxon>
        <taxon>Batrachia</taxon>
        <taxon>Anura</taxon>
        <taxon>Neobatrachia</taxon>
        <taxon>Hyloidea</taxon>
        <taxon>Eleutherodactylidae</taxon>
        <taxon>Eleutherodactylinae</taxon>
        <taxon>Eleutherodactylus</taxon>
        <taxon>Eleutherodactylus</taxon>
    </lineage>
</organism>
<evidence type="ECO:0000313" key="2">
    <source>
        <dbReference type="Proteomes" id="UP000770717"/>
    </source>
</evidence>
<dbReference type="EMBL" id="WNTK01000002">
    <property type="protein sequence ID" value="KAG9489054.1"/>
    <property type="molecule type" value="Genomic_DNA"/>
</dbReference>
<name>A0A8J6FK46_ELECQ</name>
<dbReference type="Proteomes" id="UP000770717">
    <property type="component" value="Unassembled WGS sequence"/>
</dbReference>
<proteinExistence type="predicted"/>
<sequence length="50" mass="6024">MPLPMRLRLQKWRDSKGCCSLVRFLAKTGLPALKCSFRRKQMRKWMKTQL</sequence>
<dbReference type="AlphaFoldDB" id="A0A8J6FK46"/>
<gene>
    <name evidence="1" type="ORF">GDO78_005193</name>
</gene>
<keyword evidence="2" id="KW-1185">Reference proteome</keyword>
<reference evidence="1" key="1">
    <citation type="thesis" date="2020" institute="ProQuest LLC" country="789 East Eisenhower Parkway, Ann Arbor, MI, USA">
        <title>Comparative Genomics and Chromosome Evolution.</title>
        <authorList>
            <person name="Mudd A.B."/>
        </authorList>
    </citation>
    <scope>NUCLEOTIDE SEQUENCE</scope>
    <source>
        <strain evidence="1">HN-11 Male</strain>
        <tissue evidence="1">Kidney and liver</tissue>
    </source>
</reference>